<dbReference type="InterPro" id="IPR041581">
    <property type="entry name" value="Glyoxalase_6"/>
</dbReference>
<evidence type="ECO:0000313" key="2">
    <source>
        <dbReference type="EMBL" id="AQQ07211.1"/>
    </source>
</evidence>
<keyword evidence="3" id="KW-1185">Reference proteome</keyword>
<dbReference type="PANTHER" id="PTHR33993:SF14">
    <property type="entry name" value="GB|AAF24581.1"/>
    <property type="match status" value="1"/>
</dbReference>
<evidence type="ECO:0000259" key="1">
    <source>
        <dbReference type="Pfam" id="PF18029"/>
    </source>
</evidence>
<dbReference type="CDD" id="cd07247">
    <property type="entry name" value="SgaA_N_like"/>
    <property type="match status" value="1"/>
</dbReference>
<sequence length="127" mass="13675">MSTPSQTHGAFSWMELHCADGAKAQAFYSDLLGWGTKTVDVGVGPYTMIMNNENMIGGFPSMETESPRWLPYVTVDSVDARVEKARALGATIAMEPMSIPNVGRMATIVDPLGGVIAMITYEEPTDA</sequence>
<dbReference type="InterPro" id="IPR029068">
    <property type="entry name" value="Glyas_Bleomycin-R_OHBP_Dase"/>
</dbReference>
<dbReference type="Proteomes" id="UP000188174">
    <property type="component" value="Chromosome"/>
</dbReference>
<reference evidence="2 3" key="1">
    <citation type="submission" date="2017-02" db="EMBL/GenBank/DDBJ databases">
        <authorList>
            <person name="Jeong S."/>
        </authorList>
    </citation>
    <scope>NUCLEOTIDE SEQUENCE [LARGE SCALE GENOMIC DNA]</scope>
    <source>
        <strain evidence="2 3">RMAR6-6</strain>
    </source>
</reference>
<feature type="domain" description="Glyoxalase-like" evidence="1">
    <location>
        <begin position="15"/>
        <end position="113"/>
    </location>
</feature>
<accession>A0ABN4X2Q5</accession>
<protein>
    <recommendedName>
        <fullName evidence="1">Glyoxalase-like domain-containing protein</fullName>
    </recommendedName>
</protein>
<organism evidence="2 3">
    <name type="scientific">Roseibium algicola</name>
    <dbReference type="NCBI Taxonomy" id="2857014"/>
    <lineage>
        <taxon>Bacteria</taxon>
        <taxon>Pseudomonadati</taxon>
        <taxon>Pseudomonadota</taxon>
        <taxon>Alphaproteobacteria</taxon>
        <taxon>Hyphomicrobiales</taxon>
        <taxon>Stappiaceae</taxon>
        <taxon>Roseibium</taxon>
    </lineage>
</organism>
<dbReference type="InterPro" id="IPR052164">
    <property type="entry name" value="Anthracycline_SecMetBiosynth"/>
</dbReference>
<name>A0ABN4X2Q5_9HYPH</name>
<dbReference type="PANTHER" id="PTHR33993">
    <property type="entry name" value="GLYOXALASE-RELATED"/>
    <property type="match status" value="1"/>
</dbReference>
<dbReference type="RefSeq" id="WP_031269808.1">
    <property type="nucleotide sequence ID" value="NZ_CP019630.1"/>
</dbReference>
<dbReference type="Pfam" id="PF18029">
    <property type="entry name" value="Glyoxalase_6"/>
    <property type="match status" value="1"/>
</dbReference>
<proteinExistence type="predicted"/>
<dbReference type="Gene3D" id="3.10.180.10">
    <property type="entry name" value="2,3-Dihydroxybiphenyl 1,2-Dioxygenase, domain 1"/>
    <property type="match status" value="1"/>
</dbReference>
<evidence type="ECO:0000313" key="3">
    <source>
        <dbReference type="Proteomes" id="UP000188174"/>
    </source>
</evidence>
<gene>
    <name evidence="2" type="ORF">B0E33_07265</name>
</gene>
<dbReference type="SUPFAM" id="SSF54593">
    <property type="entry name" value="Glyoxalase/Bleomycin resistance protein/Dihydroxybiphenyl dioxygenase"/>
    <property type="match status" value="1"/>
</dbReference>
<dbReference type="EMBL" id="CP019630">
    <property type="protein sequence ID" value="AQQ07211.1"/>
    <property type="molecule type" value="Genomic_DNA"/>
</dbReference>